<protein>
    <submittedName>
        <fullName evidence="2">Uncharacterized protein</fullName>
    </submittedName>
</protein>
<evidence type="ECO:0000313" key="3">
    <source>
        <dbReference type="Proteomes" id="UP000030693"/>
    </source>
</evidence>
<organism evidence="2">
    <name type="scientific">Fonticula alba</name>
    <name type="common">Slime mold</name>
    <dbReference type="NCBI Taxonomy" id="691883"/>
    <lineage>
        <taxon>Eukaryota</taxon>
        <taxon>Rotosphaerida</taxon>
        <taxon>Fonticulaceae</taxon>
        <taxon>Fonticula</taxon>
    </lineage>
</organism>
<reference evidence="2" key="1">
    <citation type="submission" date="2013-04" db="EMBL/GenBank/DDBJ databases">
        <title>The Genome Sequence of Fonticula alba ATCC 38817.</title>
        <authorList>
            <consortium name="The Broad Institute Genomics Platform"/>
            <person name="Russ C."/>
            <person name="Cuomo C."/>
            <person name="Burger G."/>
            <person name="Gray M.W."/>
            <person name="Holland P.W.H."/>
            <person name="King N."/>
            <person name="Lang F.B.F."/>
            <person name="Roger A.J."/>
            <person name="Ruiz-Trillo I."/>
            <person name="Brown M."/>
            <person name="Walker B."/>
            <person name="Young S."/>
            <person name="Zeng Q."/>
            <person name="Gargeya S."/>
            <person name="Fitzgerald M."/>
            <person name="Haas B."/>
            <person name="Abouelleil A."/>
            <person name="Allen A.W."/>
            <person name="Alvarado L."/>
            <person name="Arachchi H.M."/>
            <person name="Berlin A.M."/>
            <person name="Chapman S.B."/>
            <person name="Gainer-Dewar J."/>
            <person name="Goldberg J."/>
            <person name="Griggs A."/>
            <person name="Gujja S."/>
            <person name="Hansen M."/>
            <person name="Howarth C."/>
            <person name="Imamovic A."/>
            <person name="Ireland A."/>
            <person name="Larimer J."/>
            <person name="McCowan C."/>
            <person name="Murphy C."/>
            <person name="Pearson M."/>
            <person name="Poon T.W."/>
            <person name="Priest M."/>
            <person name="Roberts A."/>
            <person name="Saif S."/>
            <person name="Shea T."/>
            <person name="Sisk P."/>
            <person name="Sykes S."/>
            <person name="Wortman J."/>
            <person name="Nusbaum C."/>
            <person name="Birren B."/>
        </authorList>
    </citation>
    <scope>NUCLEOTIDE SEQUENCE [LARGE SCALE GENOMIC DNA]</scope>
    <source>
        <strain evidence="2">ATCC 38817</strain>
    </source>
</reference>
<keyword evidence="3" id="KW-1185">Reference proteome</keyword>
<name>A0A058Z7H6_FONAL</name>
<dbReference type="Proteomes" id="UP000030693">
    <property type="component" value="Unassembled WGS sequence"/>
</dbReference>
<dbReference type="GeneID" id="20527309"/>
<feature type="region of interest" description="Disordered" evidence="1">
    <location>
        <begin position="1"/>
        <end position="21"/>
    </location>
</feature>
<evidence type="ECO:0000313" key="2">
    <source>
        <dbReference type="EMBL" id="KCV70254.1"/>
    </source>
</evidence>
<feature type="region of interest" description="Disordered" evidence="1">
    <location>
        <begin position="38"/>
        <end position="57"/>
    </location>
</feature>
<gene>
    <name evidence="2" type="ORF">H696_02584</name>
</gene>
<dbReference type="EMBL" id="KB932204">
    <property type="protein sequence ID" value="KCV70254.1"/>
    <property type="molecule type" value="Genomic_DNA"/>
</dbReference>
<evidence type="ECO:0000256" key="1">
    <source>
        <dbReference type="SAM" id="MobiDB-lite"/>
    </source>
</evidence>
<sequence>MGTAAGKPSPTAQSLALGLPGCPAPGLGAGAGLPAGSASWRLGGLAGGSDQPEQMGSPDCLLLRVPRSQHTWRILEIPRTGQS</sequence>
<dbReference type="AlphaFoldDB" id="A0A058Z7H6"/>
<proteinExistence type="predicted"/>
<dbReference type="RefSeq" id="XP_009494770.1">
    <property type="nucleotide sequence ID" value="XM_009496495.1"/>
</dbReference>
<accession>A0A058Z7H6</accession>